<dbReference type="EMBL" id="MH460461">
    <property type="protein sequence ID" value="AXG66937.1"/>
    <property type="molecule type" value="Genomic_DNA"/>
</dbReference>
<evidence type="ECO:0000313" key="1">
    <source>
        <dbReference type="EMBL" id="AXG66937.1"/>
    </source>
</evidence>
<reference evidence="1 2" key="1">
    <citation type="journal article" date="2018" name="Front. Microbiol.">
        <title>Jumbo Bacteriophages Are Represented Within an Increasing Diversity of Environmental Viruses Infecting the Emerging Phytopathogen, Dickeya solani.</title>
        <authorList>
            <person name="Day A.W."/>
            <person name="Ahn J."/>
            <person name="Salmond G.P.C."/>
        </authorList>
    </citation>
    <scope>NUCLEOTIDE SEQUENCE [LARGE SCALE GENOMIC DNA]</scope>
</reference>
<keyword evidence="2" id="KW-1185">Reference proteome</keyword>
<organism evidence="1 2">
    <name type="scientific">Dickeya phage vB_DsoM_JA29</name>
    <dbReference type="NCBI Taxonomy" id="2283031"/>
    <lineage>
        <taxon>Viruses</taxon>
        <taxon>Duplodnaviria</taxon>
        <taxon>Heunggongvirae</taxon>
        <taxon>Uroviricota</taxon>
        <taxon>Caudoviricetes</taxon>
        <taxon>Salmondvirus</taxon>
        <taxon>Salmondvirus JA29</taxon>
    </lineage>
</organism>
<protein>
    <submittedName>
        <fullName evidence="1">Uncharacterized protein</fullName>
    </submittedName>
</protein>
<gene>
    <name evidence="1" type="ORF">JA29_211</name>
</gene>
<name>A0A384ZXI2_9CAUD</name>
<evidence type="ECO:0000313" key="2">
    <source>
        <dbReference type="Proteomes" id="UP000263326"/>
    </source>
</evidence>
<sequence length="111" mass="13207">MNTTNYASNIVHRIYPAFWVRFCKLLDIDVRDYAVFKDGLFIGLSIPIPEEKTKEFHEEFEKKFFNLERISIETEPVRHYVVKQGSFFFDVYFFEKNISIEVNSATNPKLV</sequence>
<accession>A0A384ZXI2</accession>
<dbReference type="Proteomes" id="UP000263326">
    <property type="component" value="Segment"/>
</dbReference>
<proteinExistence type="predicted"/>